<name>A0A5D5AR36_9EURY</name>
<evidence type="ECO:0000313" key="2">
    <source>
        <dbReference type="EMBL" id="TYT63483.1"/>
    </source>
</evidence>
<dbReference type="InterPro" id="IPR012334">
    <property type="entry name" value="Pectin_lyas_fold"/>
</dbReference>
<keyword evidence="3" id="KW-1185">Reference proteome</keyword>
<evidence type="ECO:0000313" key="3">
    <source>
        <dbReference type="Proteomes" id="UP000324104"/>
    </source>
</evidence>
<dbReference type="Proteomes" id="UP000324104">
    <property type="component" value="Unassembled WGS sequence"/>
</dbReference>
<evidence type="ECO:0000256" key="1">
    <source>
        <dbReference type="SAM" id="MobiDB-lite"/>
    </source>
</evidence>
<proteinExistence type="predicted"/>
<reference evidence="2 3" key="1">
    <citation type="submission" date="2019-08" db="EMBL/GenBank/DDBJ databases">
        <title>Archaea genome.</title>
        <authorList>
            <person name="Kajale S."/>
            <person name="Shouche Y."/>
            <person name="Deshpande N."/>
            <person name="Sharma A."/>
        </authorList>
    </citation>
    <scope>NUCLEOTIDE SEQUENCE [LARGE SCALE GENOMIC DNA]</scope>
    <source>
        <strain evidence="2 3">ESP3B_9</strain>
    </source>
</reference>
<dbReference type="InterPro" id="IPR011050">
    <property type="entry name" value="Pectin_lyase_fold/virulence"/>
</dbReference>
<feature type="region of interest" description="Disordered" evidence="1">
    <location>
        <begin position="1"/>
        <end position="29"/>
    </location>
</feature>
<feature type="region of interest" description="Disordered" evidence="1">
    <location>
        <begin position="436"/>
        <end position="476"/>
    </location>
</feature>
<comment type="caution">
    <text evidence="2">The sequence shown here is derived from an EMBL/GenBank/DDBJ whole genome shotgun (WGS) entry which is preliminary data.</text>
</comment>
<dbReference type="PROSITE" id="PS51318">
    <property type="entry name" value="TAT"/>
    <property type="match status" value="1"/>
</dbReference>
<accession>A0A5D5AR36</accession>
<dbReference type="SUPFAM" id="SSF51126">
    <property type="entry name" value="Pectin lyase-like"/>
    <property type="match status" value="1"/>
</dbReference>
<dbReference type="InterPro" id="IPR006311">
    <property type="entry name" value="TAT_signal"/>
</dbReference>
<protein>
    <submittedName>
        <fullName evidence="2">Right-handed parallel beta-helix repeat-containing protein</fullName>
    </submittedName>
</protein>
<dbReference type="RefSeq" id="WP_149079950.1">
    <property type="nucleotide sequence ID" value="NZ_VTAW01000002.1"/>
</dbReference>
<sequence length="645" mass="69029">MARDPSVLDDDNPAATDPEQTERDDSPTILRRRSYLKWAGTAAGAALATSAPAAASSGADVAAAAEVANLNRMSERELSIAEGEDLSRYVANASNGELLIVPEGTYEWNRTLSFSRRNWGIVGDGDVTIMVPGNRGHGTKNDYVLNASGNNVFVANLTFDSDGRPATGFRCIVNERAEFRDITVASDGPRTWDQSQTNMFNVGAESSSGEVLFDGLVAYNNGNISQYNGGQSRIGIWCSRSGKLTVRNSVISGFPNNGIYTRMPGEMEIDNCVFANNNVGSIRLGGSNEVVKNSTFYLDLSLDDSTSSSRGNANAGGITADNRGNASNGGYVQNCSFIVREIPQSTGAIRFLDNNWIDVEDCQFLLDQGNVPGVGWNNSGSVRLRNLTFDTENGSGATVASSGGSYSTVENVCVSSDLLTGQINASSRNCSFDWEKAHDYPNPEFEDREEDDSGNGSEEPELGNTLVIDGEGSSERSDYQFEVDGEVDHSEYHSEYGTGGEIDGGSVAGFVRGGADGFRFEGELVDLEVEDGPTVRVNGIEVDPADYGDEDDEDDQELSNTLVIDGEGSSERSDYQFEVDGEVDHSEYHSEYGTGGEIDGGSVAGFVRGGADGFRFEGELVDLEVEDGPTVRVNGIEVDPDRLLG</sequence>
<dbReference type="AlphaFoldDB" id="A0A5D5AR36"/>
<organism evidence="2 3">
    <name type="scientific">Natrialba swarupiae</name>
    <dbReference type="NCBI Taxonomy" id="2448032"/>
    <lineage>
        <taxon>Archaea</taxon>
        <taxon>Methanobacteriati</taxon>
        <taxon>Methanobacteriota</taxon>
        <taxon>Stenosarchaea group</taxon>
        <taxon>Halobacteria</taxon>
        <taxon>Halobacteriales</taxon>
        <taxon>Natrialbaceae</taxon>
        <taxon>Natrialba</taxon>
    </lineage>
</organism>
<gene>
    <name evidence="2" type="ORF">FYC77_02595</name>
</gene>
<feature type="compositionally biased region" description="Acidic residues" evidence="1">
    <location>
        <begin position="444"/>
        <end position="461"/>
    </location>
</feature>
<dbReference type="EMBL" id="VTAW01000002">
    <property type="protein sequence ID" value="TYT63483.1"/>
    <property type="molecule type" value="Genomic_DNA"/>
</dbReference>
<dbReference type="Gene3D" id="2.160.20.10">
    <property type="entry name" value="Single-stranded right-handed beta-helix, Pectin lyase-like"/>
    <property type="match status" value="1"/>
</dbReference>